<dbReference type="Proteomes" id="UP000237105">
    <property type="component" value="Unassembled WGS sequence"/>
</dbReference>
<gene>
    <name evidence="1" type="ORF">PanWU01x14_020370</name>
</gene>
<dbReference type="OrthoDB" id="10390174at2759"/>
<name>A0A2P5DYL4_PARAD</name>
<proteinExistence type="predicted"/>
<comment type="caution">
    <text evidence="1">The sequence shown here is derived from an EMBL/GenBank/DDBJ whole genome shotgun (WGS) entry which is preliminary data.</text>
</comment>
<evidence type="ECO:0000313" key="1">
    <source>
        <dbReference type="EMBL" id="PON78399.1"/>
    </source>
</evidence>
<reference evidence="2" key="1">
    <citation type="submission" date="2016-06" db="EMBL/GenBank/DDBJ databases">
        <title>Parallel loss of symbiosis genes in relatives of nitrogen-fixing non-legume Parasponia.</title>
        <authorList>
            <person name="Van Velzen R."/>
            <person name="Holmer R."/>
            <person name="Bu F."/>
            <person name="Rutten L."/>
            <person name="Van Zeijl A."/>
            <person name="Liu W."/>
            <person name="Santuari L."/>
            <person name="Cao Q."/>
            <person name="Sharma T."/>
            <person name="Shen D."/>
            <person name="Roswanjaya Y."/>
            <person name="Wardhani T."/>
            <person name="Kalhor M.S."/>
            <person name="Jansen J."/>
            <person name="Van den Hoogen J."/>
            <person name="Gungor B."/>
            <person name="Hartog M."/>
            <person name="Hontelez J."/>
            <person name="Verver J."/>
            <person name="Yang W.-C."/>
            <person name="Schijlen E."/>
            <person name="Repin R."/>
            <person name="Schilthuizen M."/>
            <person name="Schranz E."/>
            <person name="Heidstra R."/>
            <person name="Miyata K."/>
            <person name="Fedorova E."/>
            <person name="Kohlen W."/>
            <person name="Bisseling T."/>
            <person name="Smit S."/>
            <person name="Geurts R."/>
        </authorList>
    </citation>
    <scope>NUCLEOTIDE SEQUENCE [LARGE SCALE GENOMIC DNA]</scope>
    <source>
        <strain evidence="2">cv. WU1-14</strain>
    </source>
</reference>
<accession>A0A2P5DYL4</accession>
<feature type="non-terminal residue" evidence="1">
    <location>
        <position position="1"/>
    </location>
</feature>
<protein>
    <submittedName>
        <fullName evidence="1">Uncharacterized protein</fullName>
    </submittedName>
</protein>
<keyword evidence="2" id="KW-1185">Reference proteome</keyword>
<dbReference type="EMBL" id="JXTB01000009">
    <property type="protein sequence ID" value="PON78399.1"/>
    <property type="molecule type" value="Genomic_DNA"/>
</dbReference>
<dbReference type="AlphaFoldDB" id="A0A2P5DYL4"/>
<evidence type="ECO:0000313" key="2">
    <source>
        <dbReference type="Proteomes" id="UP000237105"/>
    </source>
</evidence>
<sequence>STVENSRELLYFQVSSCSTTTGLDSAGLSFVGHVSEGVISVNVFLSLSISLFLQRRHHCRPLPQLVGTPSLSLALSLFPRSRGTAFALLWGSNIPAFSAEEVPCISAVVVALLSEVLLL</sequence>
<organism evidence="1 2">
    <name type="scientific">Parasponia andersonii</name>
    <name type="common">Sponia andersonii</name>
    <dbReference type="NCBI Taxonomy" id="3476"/>
    <lineage>
        <taxon>Eukaryota</taxon>
        <taxon>Viridiplantae</taxon>
        <taxon>Streptophyta</taxon>
        <taxon>Embryophyta</taxon>
        <taxon>Tracheophyta</taxon>
        <taxon>Spermatophyta</taxon>
        <taxon>Magnoliopsida</taxon>
        <taxon>eudicotyledons</taxon>
        <taxon>Gunneridae</taxon>
        <taxon>Pentapetalae</taxon>
        <taxon>rosids</taxon>
        <taxon>fabids</taxon>
        <taxon>Rosales</taxon>
        <taxon>Cannabaceae</taxon>
        <taxon>Parasponia</taxon>
    </lineage>
</organism>